<evidence type="ECO:0000313" key="7">
    <source>
        <dbReference type="Proteomes" id="UP001501020"/>
    </source>
</evidence>
<dbReference type="EMBL" id="BAAAMR010000028">
    <property type="protein sequence ID" value="GAA2139340.1"/>
    <property type="molecule type" value="Genomic_DNA"/>
</dbReference>
<feature type="repeat" description="WD" evidence="3">
    <location>
        <begin position="912"/>
        <end position="953"/>
    </location>
</feature>
<dbReference type="Proteomes" id="UP001501020">
    <property type="component" value="Unassembled WGS sequence"/>
</dbReference>
<feature type="repeat" description="WD" evidence="3">
    <location>
        <begin position="1080"/>
        <end position="1112"/>
    </location>
</feature>
<dbReference type="InterPro" id="IPR000157">
    <property type="entry name" value="TIR_dom"/>
</dbReference>
<evidence type="ECO:0000313" key="6">
    <source>
        <dbReference type="EMBL" id="GAA2139340.1"/>
    </source>
</evidence>
<dbReference type="Pfam" id="PF20703">
    <property type="entry name" value="nSTAND1"/>
    <property type="match status" value="1"/>
</dbReference>
<feature type="repeat" description="WD" evidence="3">
    <location>
        <begin position="1164"/>
        <end position="1194"/>
    </location>
</feature>
<dbReference type="Gene3D" id="3.40.50.300">
    <property type="entry name" value="P-loop containing nucleotide triphosphate hydrolases"/>
    <property type="match status" value="1"/>
</dbReference>
<dbReference type="Gene3D" id="2.130.10.10">
    <property type="entry name" value="YVTN repeat-like/Quinoprotein amine dehydrogenase"/>
    <property type="match status" value="5"/>
</dbReference>
<evidence type="ECO:0000256" key="2">
    <source>
        <dbReference type="ARBA" id="ARBA00022737"/>
    </source>
</evidence>
<dbReference type="PANTHER" id="PTHR19879:SF9">
    <property type="entry name" value="TRANSCRIPTION INITIATION FACTOR TFIID SUBUNIT 5"/>
    <property type="match status" value="1"/>
</dbReference>
<feature type="repeat" description="WD" evidence="3">
    <location>
        <begin position="1370"/>
        <end position="1411"/>
    </location>
</feature>
<organism evidence="6 7">
    <name type="scientific">Actinomadura napierensis</name>
    <dbReference type="NCBI Taxonomy" id="267854"/>
    <lineage>
        <taxon>Bacteria</taxon>
        <taxon>Bacillati</taxon>
        <taxon>Actinomycetota</taxon>
        <taxon>Actinomycetes</taxon>
        <taxon>Streptosporangiales</taxon>
        <taxon>Thermomonosporaceae</taxon>
        <taxon>Actinomadura</taxon>
    </lineage>
</organism>
<dbReference type="InterPro" id="IPR015943">
    <property type="entry name" value="WD40/YVTN_repeat-like_dom_sf"/>
</dbReference>
<feature type="repeat" description="WD" evidence="3">
    <location>
        <begin position="1452"/>
        <end position="1483"/>
    </location>
</feature>
<dbReference type="InterPro" id="IPR049052">
    <property type="entry name" value="nSTAND1"/>
</dbReference>
<gene>
    <name evidence="6" type="ORF">GCM10009727_35750</name>
</gene>
<accession>A0ABN2ZAI0</accession>
<dbReference type="InterPro" id="IPR001680">
    <property type="entry name" value="WD40_rpt"/>
</dbReference>
<proteinExistence type="predicted"/>
<keyword evidence="1 3" id="KW-0853">WD repeat</keyword>
<dbReference type="SMART" id="SM00320">
    <property type="entry name" value="WD40"/>
    <property type="match status" value="14"/>
</dbReference>
<dbReference type="PROSITE" id="PS50082">
    <property type="entry name" value="WD_REPEATS_2"/>
    <property type="match status" value="11"/>
</dbReference>
<dbReference type="InterPro" id="IPR036322">
    <property type="entry name" value="WD40_repeat_dom_sf"/>
</dbReference>
<feature type="repeat" description="WD" evidence="3">
    <location>
        <begin position="954"/>
        <end position="995"/>
    </location>
</feature>
<feature type="repeat" description="WD" evidence="3">
    <location>
        <begin position="996"/>
        <end position="1037"/>
    </location>
</feature>
<feature type="repeat" description="WD" evidence="3">
    <location>
        <begin position="1206"/>
        <end position="1238"/>
    </location>
</feature>
<feature type="domain" description="Novel STAND NTPase 1" evidence="5">
    <location>
        <begin position="413"/>
        <end position="810"/>
    </location>
</feature>
<dbReference type="CDD" id="cd00200">
    <property type="entry name" value="WD40"/>
    <property type="match status" value="2"/>
</dbReference>
<dbReference type="InterPro" id="IPR009003">
    <property type="entry name" value="Peptidase_S1_PA"/>
</dbReference>
<feature type="repeat" description="WD" evidence="3">
    <location>
        <begin position="1287"/>
        <end position="1328"/>
    </location>
</feature>
<dbReference type="InterPro" id="IPR020472">
    <property type="entry name" value="WD40_PAC1"/>
</dbReference>
<evidence type="ECO:0000256" key="1">
    <source>
        <dbReference type="ARBA" id="ARBA00022574"/>
    </source>
</evidence>
<reference evidence="6 7" key="1">
    <citation type="journal article" date="2019" name="Int. J. Syst. Evol. Microbiol.">
        <title>The Global Catalogue of Microorganisms (GCM) 10K type strain sequencing project: providing services to taxonomists for standard genome sequencing and annotation.</title>
        <authorList>
            <consortium name="The Broad Institute Genomics Platform"/>
            <consortium name="The Broad Institute Genome Sequencing Center for Infectious Disease"/>
            <person name="Wu L."/>
            <person name="Ma J."/>
        </authorList>
    </citation>
    <scope>NUCLEOTIDE SEQUENCE [LARGE SCALE GENOMIC DNA]</scope>
    <source>
        <strain evidence="6 7">JCM 13850</strain>
    </source>
</reference>
<comment type="caution">
    <text evidence="6">The sequence shown here is derived from an EMBL/GenBank/DDBJ whole genome shotgun (WGS) entry which is preliminary data.</text>
</comment>
<dbReference type="Pfam" id="PF13676">
    <property type="entry name" value="TIR_2"/>
    <property type="match status" value="1"/>
</dbReference>
<dbReference type="RefSeq" id="WP_344267896.1">
    <property type="nucleotide sequence ID" value="NZ_BAAAMR010000028.1"/>
</dbReference>
<evidence type="ECO:0000259" key="5">
    <source>
        <dbReference type="Pfam" id="PF20703"/>
    </source>
</evidence>
<evidence type="ECO:0000259" key="4">
    <source>
        <dbReference type="Pfam" id="PF13676"/>
    </source>
</evidence>
<dbReference type="Pfam" id="PF13365">
    <property type="entry name" value="Trypsin_2"/>
    <property type="match status" value="1"/>
</dbReference>
<evidence type="ECO:0000256" key="3">
    <source>
        <dbReference type="PROSITE-ProRule" id="PRU00221"/>
    </source>
</evidence>
<feature type="repeat" description="WD" evidence="3">
    <location>
        <begin position="1038"/>
        <end position="1079"/>
    </location>
</feature>
<dbReference type="SUPFAM" id="SSF50978">
    <property type="entry name" value="WD40 repeat-like"/>
    <property type="match status" value="2"/>
</dbReference>
<dbReference type="PROSITE" id="PS50294">
    <property type="entry name" value="WD_REPEATS_REGION"/>
    <property type="match status" value="10"/>
</dbReference>
<dbReference type="Gene3D" id="2.40.10.120">
    <property type="match status" value="1"/>
</dbReference>
<keyword evidence="2" id="KW-0677">Repeat</keyword>
<dbReference type="InterPro" id="IPR027417">
    <property type="entry name" value="P-loop_NTPase"/>
</dbReference>
<dbReference type="Pfam" id="PF00400">
    <property type="entry name" value="WD40"/>
    <property type="match status" value="12"/>
</dbReference>
<dbReference type="PROSITE" id="PS00678">
    <property type="entry name" value="WD_REPEATS_1"/>
    <property type="match status" value="4"/>
</dbReference>
<protein>
    <recommendedName>
        <fullName evidence="8">TIR domain-containing protein</fullName>
    </recommendedName>
</protein>
<feature type="domain" description="TIR" evidence="4">
    <location>
        <begin position="264"/>
        <end position="388"/>
    </location>
</feature>
<feature type="repeat" description="WD" evidence="3">
    <location>
        <begin position="1422"/>
        <end position="1451"/>
    </location>
</feature>
<dbReference type="PANTHER" id="PTHR19879">
    <property type="entry name" value="TRANSCRIPTION INITIATION FACTOR TFIID"/>
    <property type="match status" value="1"/>
</dbReference>
<dbReference type="PRINTS" id="PR00320">
    <property type="entry name" value="GPROTEINBRPT"/>
</dbReference>
<dbReference type="InterPro" id="IPR019775">
    <property type="entry name" value="WD40_repeat_CS"/>
</dbReference>
<sequence length="1503" mass="161238">MPPTSRRPERAPGHRLDPHRAAMIIVALEDGSAWRGSGYRISETVVLTAAHVVAGAAQVEVLFDPDRKDQVGGAATVAWSDEGVDVAVLEGHWPPADPSAGPPDPVRFGWVDDIDTVLSCSAVGFPRHKLRYRAGGWFRDSSHVRGTIAALSHRREGTLEIRVDPPERDPDPDASPWEGMSGAAVFARGVLIGLISRHHRSDGLGVLTATRVDGWLAALDLERLDRLRELTGLPAKADLLVDVLGEPLDAAAAQQSPPPPSRTVFLSYEDGDDASAELVARMLLRHSIRPLGDAAVSDAPDGDAAASDPIGAALDRTETVAVLVGPAGVTSRRAAGIQAAVEYATRRRSNLRVVPVLLPGASTGLLPAFLSRQLAVDLRAGPSEPATATELVSTVEGFAPPRPRTTLPDEPAPFPSLRAFTAGEAPLFFGRSEETAALAEQVRRSPFTAVVGASGSGKSSLVMAGLVPRAGPRTRVAAIVPGPWPVRAVATRLAELMGAGGAGTAPGTAAELERRMLSDPDELAKLVHDLVAADDRTDRLLLIVDQFEELFTLKPRHRGDVDPQLRFVQSLHRAAEVLAGEIRVVVTLRADFVQHCLAFAELRELLAAGQLLLGPLDEPSLREAMLMPAQHVGALFERGLVDRVLAEMRGRPGALPLLQTALAALWRRRRGVWLTHADYDAVGGIGGALNRLADDTYASLDDRQRELARLMFLRLVAVRDGTYTRRRVARHELDLVAADAREVEQVIVRLSHRDARLVAADRGSVEIVHEALIDNWATLADWLQQDAADLRTHRLLTEAAQEWDDHGREDSYLYRGLRLAAAGDWATRNHGLLSRLEDVFLTSSRVAQDTAAAREQSDRTLARAGQAVFELEAAPETALGLALQAADDGGDIPLVQRAMFRVFSEAKIRRILRGHSDRLSAVAWHPDGRRAATAGYDRTIRLWDAVRGRLLAVIEAGQDSVTSLDFDGSGARLVSGGWDGTARVWDVEGRRALGTLHGHTEWVSSVRWSPDGRLVATGSPDRTARIWDAASGATVRVLEGHTDWVRSAEWHPAGDRICTGSYDHTAAVWEVDGGERVSTLRAHDGPVPAVAWSGDGSEILTAGEDGGVCLWDGERFTLTRRWPVSATPLYGVAWSPAGRRAAVCGEDGTVRVLDFDLGQTVDTLPGHVGWASGVAWSPDGRLLLSGSEDATARVAGVEGGFVPVVAGRHGGRVLDVAWEPGGRRIASAGQDGLVRIWDAAGEDAPVELLSDAAAVAWSPGGRALAIGGLDGMVAIRDAGTLALEVSVQGHRDRVTAVRWSPDGQLLVSTSHDGSAVVWSTDDLRERARLAGRQLVEDAAWSPTGEQVAVADWQTDARLWRPGSDGEPARLSAHTAPLHAVDWSRSGRFLLTSSGDGTARLWDVHDERMIRKLATGESHAARFSPARTHLATGSRDGAVRLWNFADGADLLVTYPHPGAVWAVAFSPDGDRLVSGCEDGAVRIWPTSPRDVHAALRRRVADLAV</sequence>
<dbReference type="SUPFAM" id="SSF50494">
    <property type="entry name" value="Trypsin-like serine proteases"/>
    <property type="match status" value="1"/>
</dbReference>
<evidence type="ECO:0008006" key="8">
    <source>
        <dbReference type="Google" id="ProtNLM"/>
    </source>
</evidence>
<dbReference type="SUPFAM" id="SSF52540">
    <property type="entry name" value="P-loop containing nucleoside triphosphate hydrolases"/>
    <property type="match status" value="1"/>
</dbReference>
<keyword evidence="7" id="KW-1185">Reference proteome</keyword>
<name>A0ABN2ZAI0_9ACTN</name>